<dbReference type="SMART" id="SM01181">
    <property type="entry name" value="E2_bind"/>
    <property type="match status" value="1"/>
</dbReference>
<accession>S9Q120</accession>
<dbReference type="GO" id="GO:0019781">
    <property type="term" value="F:NEDD8 activating enzyme activity"/>
    <property type="evidence" value="ECO:0007669"/>
    <property type="project" value="UniProtKB-UniRule"/>
</dbReference>
<dbReference type="PROSITE" id="PS00865">
    <property type="entry name" value="UBIQUITIN_ACTIVAT_2"/>
    <property type="match status" value="1"/>
</dbReference>
<evidence type="ECO:0000256" key="8">
    <source>
        <dbReference type="ARBA" id="ARBA00023624"/>
    </source>
</evidence>
<evidence type="ECO:0000256" key="2">
    <source>
        <dbReference type="ARBA" id="ARBA00006310"/>
    </source>
</evidence>
<evidence type="ECO:0000256" key="5">
    <source>
        <dbReference type="ARBA" id="ARBA00022741"/>
    </source>
</evidence>
<evidence type="ECO:0000313" key="14">
    <source>
        <dbReference type="Proteomes" id="UP000016088"/>
    </source>
</evidence>
<keyword evidence="7 11" id="KW-0067">ATP-binding</keyword>
<dbReference type="PANTHER" id="PTHR10953">
    <property type="entry name" value="UBIQUITIN-ACTIVATING ENZYME E1"/>
    <property type="match status" value="1"/>
</dbReference>
<keyword evidence="5 11" id="KW-0547">Nucleotide-binding</keyword>
<dbReference type="Gene3D" id="1.10.10.520">
    <property type="entry name" value="Ubiquitin activating enzymes (Uba3). Chain: B, domain 2"/>
    <property type="match status" value="1"/>
</dbReference>
<evidence type="ECO:0000256" key="1">
    <source>
        <dbReference type="ARBA" id="ARBA00005032"/>
    </source>
</evidence>
<dbReference type="InterPro" id="IPR000594">
    <property type="entry name" value="ThiF_NAD_FAD-bd"/>
</dbReference>
<evidence type="ECO:0000256" key="3">
    <source>
        <dbReference type="ARBA" id="ARBA00015203"/>
    </source>
</evidence>
<evidence type="ECO:0000313" key="13">
    <source>
        <dbReference type="EMBL" id="EPX74971.1"/>
    </source>
</evidence>
<dbReference type="InterPro" id="IPR033127">
    <property type="entry name" value="UBQ-activ_enz_E1_Cys_AS"/>
</dbReference>
<dbReference type="GO" id="GO:0016887">
    <property type="term" value="F:ATP hydrolysis activity"/>
    <property type="evidence" value="ECO:0007669"/>
    <property type="project" value="UniProtKB-ARBA"/>
</dbReference>
<dbReference type="OrthoDB" id="10255449at2759"/>
<dbReference type="UniPathway" id="UPA00885"/>
<dbReference type="VEuPathDB" id="FungiDB:SOCG_02450"/>
<dbReference type="GO" id="GO:0005634">
    <property type="term" value="C:nucleus"/>
    <property type="evidence" value="ECO:0007669"/>
    <property type="project" value="TreeGrafter"/>
</dbReference>
<gene>
    <name evidence="13" type="ORF">SOCG_02450</name>
</gene>
<protein>
    <recommendedName>
        <fullName evidence="3 11">NEDD8-activating enzyme E1 catalytic subunit</fullName>
        <ecNumber evidence="8 11">6.2.1.64</ecNumber>
    </recommendedName>
</protein>
<dbReference type="OMA" id="PYLENYM"/>
<dbReference type="Gene3D" id="3.10.290.20">
    <property type="entry name" value="Ubiquitin-like 2 activating enzyme e1b. Chain: B, domain 3"/>
    <property type="match status" value="1"/>
</dbReference>
<dbReference type="HOGENOM" id="CLU_013325_13_1_1"/>
<dbReference type="GO" id="GO:0005737">
    <property type="term" value="C:cytoplasm"/>
    <property type="evidence" value="ECO:0007669"/>
    <property type="project" value="TreeGrafter"/>
</dbReference>
<name>S9Q120_SCHOY</name>
<dbReference type="EMBL" id="KE503206">
    <property type="protein sequence ID" value="EPX74971.1"/>
    <property type="molecule type" value="Genomic_DNA"/>
</dbReference>
<dbReference type="InterPro" id="IPR023318">
    <property type="entry name" value="Ub_act_enz_dom_a_sf"/>
</dbReference>
<dbReference type="GeneID" id="25031427"/>
<reference evidence="13 14" key="1">
    <citation type="journal article" date="2011" name="Science">
        <title>Comparative functional genomics of the fission yeasts.</title>
        <authorList>
            <person name="Rhind N."/>
            <person name="Chen Z."/>
            <person name="Yassour M."/>
            <person name="Thompson D.A."/>
            <person name="Haas B.J."/>
            <person name="Habib N."/>
            <person name="Wapinski I."/>
            <person name="Roy S."/>
            <person name="Lin M.F."/>
            <person name="Heiman D.I."/>
            <person name="Young S.K."/>
            <person name="Furuya K."/>
            <person name="Guo Y."/>
            <person name="Pidoux A."/>
            <person name="Chen H.M."/>
            <person name="Robbertse B."/>
            <person name="Goldberg J.M."/>
            <person name="Aoki K."/>
            <person name="Bayne E.H."/>
            <person name="Berlin A.M."/>
            <person name="Desjardins C.A."/>
            <person name="Dobbs E."/>
            <person name="Dukaj L."/>
            <person name="Fan L."/>
            <person name="FitzGerald M.G."/>
            <person name="French C."/>
            <person name="Gujja S."/>
            <person name="Hansen K."/>
            <person name="Keifenheim D."/>
            <person name="Levin J.Z."/>
            <person name="Mosher R.A."/>
            <person name="Mueller C.A."/>
            <person name="Pfiffner J."/>
            <person name="Priest M."/>
            <person name="Russ C."/>
            <person name="Smialowska A."/>
            <person name="Swoboda P."/>
            <person name="Sykes S.M."/>
            <person name="Vaughn M."/>
            <person name="Vengrova S."/>
            <person name="Yoder R."/>
            <person name="Zeng Q."/>
            <person name="Allshire R."/>
            <person name="Baulcombe D."/>
            <person name="Birren B.W."/>
            <person name="Brown W."/>
            <person name="Ekwall K."/>
            <person name="Kellis M."/>
            <person name="Leatherwood J."/>
            <person name="Levin H."/>
            <person name="Margalit H."/>
            <person name="Martienssen R."/>
            <person name="Nieduszynski C.A."/>
            <person name="Spatafora J.W."/>
            <person name="Friedman N."/>
            <person name="Dalgaard J.Z."/>
            <person name="Baumann P."/>
            <person name="Niki H."/>
            <person name="Regev A."/>
            <person name="Nusbaum C."/>
        </authorList>
    </citation>
    <scope>NUCLEOTIDE SEQUENCE [LARGE SCALE GENOMIC DNA]</scope>
    <source>
        <strain evidence="14">yFS286</strain>
    </source>
</reference>
<evidence type="ECO:0000256" key="4">
    <source>
        <dbReference type="ARBA" id="ARBA00022598"/>
    </source>
</evidence>
<dbReference type="SUPFAM" id="SSF69572">
    <property type="entry name" value="Activating enzymes of the ubiquitin-like proteins"/>
    <property type="match status" value="1"/>
</dbReference>
<dbReference type="InterPro" id="IPR035985">
    <property type="entry name" value="Ubiquitin-activating_enz"/>
</dbReference>
<dbReference type="EC" id="6.2.1.64" evidence="8 11"/>
<dbReference type="RefSeq" id="XP_013016397.1">
    <property type="nucleotide sequence ID" value="XM_013160943.1"/>
</dbReference>
<dbReference type="Gene3D" id="3.40.50.720">
    <property type="entry name" value="NAD(P)-binding Rossmann-like Domain"/>
    <property type="match status" value="1"/>
</dbReference>
<dbReference type="GO" id="GO:0045116">
    <property type="term" value="P:protein neddylation"/>
    <property type="evidence" value="ECO:0007669"/>
    <property type="project" value="UniProtKB-UniRule"/>
</dbReference>
<feature type="domain" description="E2 binding" evidence="12">
    <location>
        <begin position="373"/>
        <end position="453"/>
    </location>
</feature>
<evidence type="ECO:0000256" key="11">
    <source>
        <dbReference type="RuleBase" id="RU368009"/>
    </source>
</evidence>
<dbReference type="InterPro" id="IPR030468">
    <property type="entry name" value="Uba3_N"/>
</dbReference>
<dbReference type="eggNOG" id="KOG2015">
    <property type="taxonomic scope" value="Eukaryota"/>
</dbReference>
<dbReference type="PANTHER" id="PTHR10953:SF6">
    <property type="entry name" value="NEDD8-ACTIVATING ENZYME E1 CATALYTIC SUBUNIT"/>
    <property type="match status" value="1"/>
</dbReference>
<keyword evidence="6 11" id="KW-0833">Ubl conjugation pathway</keyword>
<keyword evidence="4 11" id="KW-0436">Ligase</keyword>
<comment type="catalytic activity">
    <reaction evidence="9 11">
        <text>ATP + [NEDD8 protein] + [E1 NEDD8-activating enzyme]-L-cysteine = AMP + diphosphate + [E1 NEDD8-activating enzyme]-S-[NEDD8 protein]-yl-L-cysteine.</text>
        <dbReference type="EC" id="6.2.1.64"/>
    </reaction>
</comment>
<dbReference type="GO" id="GO:0005524">
    <property type="term" value="F:ATP binding"/>
    <property type="evidence" value="ECO:0007669"/>
    <property type="project" value="UniProtKB-UniRule"/>
</dbReference>
<sequence>MASAAESIVQKDRLRHDQWSKILRRPGPFAPDVDPQLDLNDLFASKILVVGAGGLGCEILKNLALSGFRELHVIDMDTIDVTNLNRQFLFTEHDVGNSKASVAAKAIMRRVPSTTVIPFHGRIQDKSLDYYKQFQLVVCGLDSVEARRWINSTLVSIAKGGDFLPLVDGGSEGLKGQARVILPSITSCYECSLDMLTPKTSYPICTIANTPRLPEHCVEWAFLLEWPRVAEKNSENTKSSQEISLQEEGSLREETSVSLAPAFDPDIPWHVDWIVDRARDRAVAFNINAQDIDRFFVLGIVKRIIPAVASTNAIIAAACCNEVLKILTDCNPSLDNYMMYIGEDGTYTFTFNLEKRNDCSVCGTLTETYSYSVTHPPLLSTLIHHYQTKYQLHNPSVSSTSGFPLYFSSPLPLQQATSRNLSKSILDLISPTQQLVFTDKSLTTSLYISLQEISNDAS</sequence>
<dbReference type="Proteomes" id="UP000016088">
    <property type="component" value="Unassembled WGS sequence"/>
</dbReference>
<feature type="active site" description="Glycyl thioester intermediate" evidence="10">
    <location>
        <position position="205"/>
    </location>
</feature>
<dbReference type="AlphaFoldDB" id="S9Q120"/>
<dbReference type="Pfam" id="PF00899">
    <property type="entry name" value="ThiF"/>
    <property type="match status" value="1"/>
</dbReference>
<keyword evidence="14" id="KW-1185">Reference proteome</keyword>
<evidence type="ECO:0000259" key="12">
    <source>
        <dbReference type="SMART" id="SM01181"/>
    </source>
</evidence>
<proteinExistence type="inferred from homology"/>
<comment type="pathway">
    <text evidence="1 11">Protein modification; protein neddylation.</text>
</comment>
<dbReference type="InterPro" id="IPR014929">
    <property type="entry name" value="E2-binding"/>
</dbReference>
<dbReference type="InterPro" id="IPR045886">
    <property type="entry name" value="ThiF/MoeB/HesA"/>
</dbReference>
<organism evidence="13 14">
    <name type="scientific">Schizosaccharomyces octosporus (strain yFS286)</name>
    <name type="common">Fission yeast</name>
    <name type="synonym">Octosporomyces octosporus</name>
    <dbReference type="NCBI Taxonomy" id="483514"/>
    <lineage>
        <taxon>Eukaryota</taxon>
        <taxon>Fungi</taxon>
        <taxon>Dikarya</taxon>
        <taxon>Ascomycota</taxon>
        <taxon>Taphrinomycotina</taxon>
        <taxon>Schizosaccharomycetes</taxon>
        <taxon>Schizosaccharomycetales</taxon>
        <taxon>Schizosaccharomycetaceae</taxon>
        <taxon>Schizosaccharomyces</taxon>
    </lineage>
</organism>
<dbReference type="CDD" id="cd01488">
    <property type="entry name" value="Uba3_RUB"/>
    <property type="match status" value="1"/>
</dbReference>
<evidence type="ECO:0000256" key="9">
    <source>
        <dbReference type="ARBA" id="ARBA00024626"/>
    </source>
</evidence>
<comment type="similarity">
    <text evidence="2 11">Belongs to the ubiquitin-activating E1 family. UBA3 subfamily.</text>
</comment>
<dbReference type="Pfam" id="PF08825">
    <property type="entry name" value="E2_bind"/>
    <property type="match status" value="1"/>
</dbReference>
<dbReference type="FunFam" id="3.50.50.80:FF:000002">
    <property type="entry name" value="SUMO-activating enzyme subunit 2"/>
    <property type="match status" value="1"/>
</dbReference>
<evidence type="ECO:0000256" key="10">
    <source>
        <dbReference type="PROSITE-ProRule" id="PRU10132"/>
    </source>
</evidence>
<evidence type="ECO:0000256" key="6">
    <source>
        <dbReference type="ARBA" id="ARBA00022786"/>
    </source>
</evidence>
<comment type="function">
    <text evidence="11">Catalytic subunit of the dimeric E1 enzyme, which activates NEDD8.</text>
</comment>
<evidence type="ECO:0000256" key="7">
    <source>
        <dbReference type="ARBA" id="ARBA00022840"/>
    </source>
</evidence>